<reference evidence="3 4" key="2">
    <citation type="journal article" date="2022" name="Int. J. Syst. Evol. Microbiol.">
        <title>Strains of Bradyrhizobium barranii sp. nov. associated with legumes native to Canada are symbionts of soybeans and belong to different subspecies (subsp. barranii subsp. nov. and subsp. apii subsp. nov.) and symbiovars (sv. glycinearum and sv. septentrionale).</title>
        <authorList>
            <person name="Bromfield E.S.P."/>
            <person name="Cloutier S."/>
            <person name="Wasai-Hara S."/>
            <person name="Minamisawa K."/>
        </authorList>
    </citation>
    <scope>NUCLEOTIDE SEQUENCE [LARGE SCALE GENOMIC DNA]</scope>
    <source>
        <strain evidence="3 4">144S4</strain>
    </source>
</reference>
<dbReference type="RefSeq" id="WP_208088924.1">
    <property type="nucleotide sequence ID" value="NZ_CP086136.1"/>
</dbReference>
<proteinExistence type="predicted"/>
<evidence type="ECO:0000256" key="1">
    <source>
        <dbReference type="SAM" id="MobiDB-lite"/>
    </source>
</evidence>
<dbReference type="KEGG" id="bban:J4G43_047240"/>
<sequence>MFEIKVEGADELLKKFGTFGKQLDELHKQMPEELVEWQRADMRRKYPNIKVSEEKDETTAETDIWPRSRNEQAGSGFTRPKRPVVAAPKRYRAKGAGRPPPSTRPILRTELFTKLVDRMTKLLAEAMKWP</sequence>
<dbReference type="EMBL" id="CP086136">
    <property type="protein sequence ID" value="UEM11963.1"/>
    <property type="molecule type" value="Genomic_DNA"/>
</dbReference>
<evidence type="ECO:0000313" key="3">
    <source>
        <dbReference type="EMBL" id="UEM11963.1"/>
    </source>
</evidence>
<dbReference type="AlphaFoldDB" id="A0A939S621"/>
<protein>
    <submittedName>
        <fullName evidence="2">Uncharacterized protein</fullName>
    </submittedName>
</protein>
<evidence type="ECO:0000313" key="2">
    <source>
        <dbReference type="EMBL" id="MBO1868449.1"/>
    </source>
</evidence>
<reference evidence="2" key="1">
    <citation type="submission" date="2021-03" db="EMBL/GenBank/DDBJ databases">
        <title>Whole Genome Sequence of Bradyrhizobium sp. Strain 144S4.</title>
        <authorList>
            <person name="Bromfield E.S.P."/>
            <person name="Cloutier S."/>
        </authorList>
    </citation>
    <scope>NUCLEOTIDE SEQUENCE [LARGE SCALE GENOMIC DNA]</scope>
    <source>
        <strain evidence="2">144S4</strain>
    </source>
</reference>
<gene>
    <name evidence="3" type="ORF">J4G43_047240</name>
    <name evidence="2" type="ORF">J4G43_48945</name>
</gene>
<dbReference type="EMBL" id="JAGEMI010000001">
    <property type="protein sequence ID" value="MBO1868449.1"/>
    <property type="molecule type" value="Genomic_DNA"/>
</dbReference>
<dbReference type="Proteomes" id="UP000664702">
    <property type="component" value="Chromosome"/>
</dbReference>
<organism evidence="2">
    <name type="scientific">Bradyrhizobium barranii subsp. barranii</name>
    <dbReference type="NCBI Taxonomy" id="2823807"/>
    <lineage>
        <taxon>Bacteria</taxon>
        <taxon>Pseudomonadati</taxon>
        <taxon>Pseudomonadota</taxon>
        <taxon>Alphaproteobacteria</taxon>
        <taxon>Hyphomicrobiales</taxon>
        <taxon>Nitrobacteraceae</taxon>
        <taxon>Bradyrhizobium</taxon>
        <taxon>Bradyrhizobium barranii</taxon>
    </lineage>
</organism>
<evidence type="ECO:0000313" key="4">
    <source>
        <dbReference type="Proteomes" id="UP000664702"/>
    </source>
</evidence>
<accession>A0A939S621</accession>
<feature type="region of interest" description="Disordered" evidence="1">
    <location>
        <begin position="48"/>
        <end position="107"/>
    </location>
</feature>
<name>A0A939S621_9BRAD</name>